<dbReference type="AlphaFoldDB" id="A0A822Z1F7"/>
<sequence length="105" mass="12071">MRARETNTVVRLKHAVKKLQRGVISLSRREDKIGDVKEGHFAVFTTGDAESKKFFIALSYLDNPEFIKLLEEAEREFGFYQKGVIVVVPCQASKLHRILLLILIR</sequence>
<dbReference type="Proteomes" id="UP000607653">
    <property type="component" value="Unassembled WGS sequence"/>
</dbReference>
<reference evidence="2 3" key="1">
    <citation type="journal article" date="2020" name="Mol. Biol. Evol.">
        <title>Distinct Expression and Methylation Patterns for Genes with Different Fates following a Single Whole-Genome Duplication in Flowering Plants.</title>
        <authorList>
            <person name="Shi T."/>
            <person name="Rahmani R.S."/>
            <person name="Gugger P.F."/>
            <person name="Wang M."/>
            <person name="Li H."/>
            <person name="Zhang Y."/>
            <person name="Li Z."/>
            <person name="Wang Q."/>
            <person name="Van de Peer Y."/>
            <person name="Marchal K."/>
            <person name="Chen J."/>
        </authorList>
    </citation>
    <scope>NUCLEOTIDE SEQUENCE [LARGE SCALE GENOMIC DNA]</scope>
    <source>
        <tissue evidence="2">Leaf</tissue>
    </source>
</reference>
<proteinExistence type="inferred from homology"/>
<keyword evidence="3" id="KW-1185">Reference proteome</keyword>
<gene>
    <name evidence="2" type="ORF">HUJ06_014557</name>
</gene>
<evidence type="ECO:0000313" key="3">
    <source>
        <dbReference type="Proteomes" id="UP000607653"/>
    </source>
</evidence>
<evidence type="ECO:0000256" key="1">
    <source>
        <dbReference type="ARBA" id="ARBA00006974"/>
    </source>
</evidence>
<dbReference type="InterPro" id="IPR003676">
    <property type="entry name" value="SAUR_fam"/>
</dbReference>
<organism evidence="2 3">
    <name type="scientific">Nelumbo nucifera</name>
    <name type="common">Sacred lotus</name>
    <dbReference type="NCBI Taxonomy" id="4432"/>
    <lineage>
        <taxon>Eukaryota</taxon>
        <taxon>Viridiplantae</taxon>
        <taxon>Streptophyta</taxon>
        <taxon>Embryophyta</taxon>
        <taxon>Tracheophyta</taxon>
        <taxon>Spermatophyta</taxon>
        <taxon>Magnoliopsida</taxon>
        <taxon>Proteales</taxon>
        <taxon>Nelumbonaceae</taxon>
        <taxon>Nelumbo</taxon>
    </lineage>
</organism>
<dbReference type="PANTHER" id="PTHR31374">
    <property type="entry name" value="AUXIN-INDUCED PROTEIN-LIKE-RELATED"/>
    <property type="match status" value="1"/>
</dbReference>
<dbReference type="Pfam" id="PF02519">
    <property type="entry name" value="Auxin_inducible"/>
    <property type="match status" value="1"/>
</dbReference>
<dbReference type="GO" id="GO:0009733">
    <property type="term" value="P:response to auxin"/>
    <property type="evidence" value="ECO:0007669"/>
    <property type="project" value="InterPro"/>
</dbReference>
<dbReference type="EMBL" id="DUZY01000005">
    <property type="protein sequence ID" value="DAD40234.1"/>
    <property type="molecule type" value="Genomic_DNA"/>
</dbReference>
<evidence type="ECO:0000313" key="2">
    <source>
        <dbReference type="EMBL" id="DAD40234.1"/>
    </source>
</evidence>
<dbReference type="PANTHER" id="PTHR31374:SF275">
    <property type="entry name" value="AUXIN-INDUCED PROTEIN 6B-LIKE"/>
    <property type="match status" value="1"/>
</dbReference>
<comment type="similarity">
    <text evidence="1">Belongs to the ARG7 family.</text>
</comment>
<name>A0A822Z1F7_NELNU</name>
<accession>A0A822Z1F7</accession>
<protein>
    <submittedName>
        <fullName evidence="2">Uncharacterized protein</fullName>
    </submittedName>
</protein>
<comment type="caution">
    <text evidence="2">The sequence shown here is derived from an EMBL/GenBank/DDBJ whole genome shotgun (WGS) entry which is preliminary data.</text>
</comment>